<dbReference type="EMBL" id="JAMYWD010000001">
    <property type="protein sequence ID" value="KAJ4980309.1"/>
    <property type="molecule type" value="Genomic_DNA"/>
</dbReference>
<keyword evidence="2" id="KW-1185">Reference proteome</keyword>
<evidence type="ECO:0000313" key="1">
    <source>
        <dbReference type="EMBL" id="KAJ4980309.1"/>
    </source>
</evidence>
<proteinExistence type="predicted"/>
<sequence length="181" mass="21097">MHNYLLLLFKKFEHLEDHYGRPIGTAIDAIEQRWEDFHRALVFWKLSCFGGKEKRDKREDEETPTGIATVFIHRFLGGHFRFPIRVLGFAKNRSNNGTVEKAMAEMDDLDGAWASCWASDDYSGNSLSTPQQITNQKKKDIVELFVRGDRKRCKEHHRRRLGSWHWRGLPPGKMAFEGSFS</sequence>
<protein>
    <submittedName>
        <fullName evidence="1">Uncharacterized protein</fullName>
    </submittedName>
</protein>
<organism evidence="1 2">
    <name type="scientific">Protea cynaroides</name>
    <dbReference type="NCBI Taxonomy" id="273540"/>
    <lineage>
        <taxon>Eukaryota</taxon>
        <taxon>Viridiplantae</taxon>
        <taxon>Streptophyta</taxon>
        <taxon>Embryophyta</taxon>
        <taxon>Tracheophyta</taxon>
        <taxon>Spermatophyta</taxon>
        <taxon>Magnoliopsida</taxon>
        <taxon>Proteales</taxon>
        <taxon>Proteaceae</taxon>
        <taxon>Protea</taxon>
    </lineage>
</organism>
<comment type="caution">
    <text evidence="1">The sequence shown here is derived from an EMBL/GenBank/DDBJ whole genome shotgun (WGS) entry which is preliminary data.</text>
</comment>
<gene>
    <name evidence="1" type="ORF">NE237_031146</name>
</gene>
<dbReference type="AlphaFoldDB" id="A0A9Q0R267"/>
<evidence type="ECO:0000313" key="2">
    <source>
        <dbReference type="Proteomes" id="UP001141806"/>
    </source>
</evidence>
<accession>A0A9Q0R267</accession>
<name>A0A9Q0R267_9MAGN</name>
<dbReference type="Proteomes" id="UP001141806">
    <property type="component" value="Unassembled WGS sequence"/>
</dbReference>
<reference evidence="1" key="1">
    <citation type="journal article" date="2023" name="Plant J.">
        <title>The genome of the king protea, Protea cynaroides.</title>
        <authorList>
            <person name="Chang J."/>
            <person name="Duong T.A."/>
            <person name="Schoeman C."/>
            <person name="Ma X."/>
            <person name="Roodt D."/>
            <person name="Barker N."/>
            <person name="Li Z."/>
            <person name="Van de Peer Y."/>
            <person name="Mizrachi E."/>
        </authorList>
    </citation>
    <scope>NUCLEOTIDE SEQUENCE</scope>
    <source>
        <tissue evidence="1">Young leaves</tissue>
    </source>
</reference>